<feature type="region of interest" description="Disordered" evidence="2">
    <location>
        <begin position="1"/>
        <end position="28"/>
    </location>
</feature>
<comment type="caution">
    <text evidence="5">The sequence shown here is derived from an EMBL/GenBank/DDBJ whole genome shotgun (WGS) entry which is preliminary data.</text>
</comment>
<dbReference type="Pfam" id="PF00691">
    <property type="entry name" value="OmpA"/>
    <property type="match status" value="1"/>
</dbReference>
<feature type="region of interest" description="Disordered" evidence="2">
    <location>
        <begin position="401"/>
        <end position="421"/>
    </location>
</feature>
<dbReference type="InterPro" id="IPR036737">
    <property type="entry name" value="OmpA-like_sf"/>
</dbReference>
<gene>
    <name evidence="5" type="ORF">ABT56_18155</name>
</gene>
<dbReference type="Pfam" id="PF09850">
    <property type="entry name" value="DotU"/>
    <property type="match status" value="1"/>
</dbReference>
<organism evidence="5 6">
    <name type="scientific">Photobacterium aquae</name>
    <dbReference type="NCBI Taxonomy" id="1195763"/>
    <lineage>
        <taxon>Bacteria</taxon>
        <taxon>Pseudomonadati</taxon>
        <taxon>Pseudomonadota</taxon>
        <taxon>Gammaproteobacteria</taxon>
        <taxon>Vibrionales</taxon>
        <taxon>Vibrionaceae</taxon>
        <taxon>Photobacterium</taxon>
    </lineage>
</organism>
<evidence type="ECO:0000313" key="5">
    <source>
        <dbReference type="EMBL" id="KLV03730.1"/>
    </source>
</evidence>
<feature type="domain" description="OmpA-like" evidence="4">
    <location>
        <begin position="314"/>
        <end position="434"/>
    </location>
</feature>
<dbReference type="AlphaFoldDB" id="A0A0J1GVM3"/>
<dbReference type="CDD" id="cd07185">
    <property type="entry name" value="OmpA_C-like"/>
    <property type="match status" value="1"/>
</dbReference>
<dbReference type="OrthoDB" id="345640at2"/>
<feature type="compositionally biased region" description="Basic and acidic residues" evidence="2">
    <location>
        <begin position="401"/>
        <end position="412"/>
    </location>
</feature>
<dbReference type="InterPro" id="IPR006665">
    <property type="entry name" value="OmpA-like"/>
</dbReference>
<dbReference type="InterPro" id="IPR017732">
    <property type="entry name" value="T4/T6SS_DotU"/>
</dbReference>
<dbReference type="GO" id="GO:0016020">
    <property type="term" value="C:membrane"/>
    <property type="evidence" value="ECO:0007669"/>
    <property type="project" value="UniProtKB-UniRule"/>
</dbReference>
<dbReference type="PANTHER" id="PTHR38033:SF1">
    <property type="entry name" value="DOTU FAMILY TYPE IV_VI SECRETION SYSTEM PROTEIN"/>
    <property type="match status" value="1"/>
</dbReference>
<sequence>MSESTLIKPRPGIRGKTEEDKRAVNPSIKPSDQTLVLAKSNSGGQAHRLPPLGQNPLIEEASYLLSMVGQIRSTTYHSDVAFLQQSCIDRVREFETRLRAQSVSAEKIEAARYCLCSFIDETVLNTFWGGQSLWSTESLLSTFHSETFGGEYFYTLLDSALADPRSNQHLLELQYLCMSLGFVGKMRVIERGMDKFEDYREQAYQALVSLTGDPEQELSPGWKNGVLHGTEPRNEVPLWVILSMLLVFVLGIYMAFSYHINEYSNKVFNQLNTLARWEAQEQLQPGSIAPASIRLQQLLQSEVARGTIELVDLPDRVRIILKSSELFSSGSAEVQEALLPVLSKIARALESTEGRILIAGHTDDTPIFTSKYPSNWHLSLARATAVANTMAMGTDLHGRLWPEGLGESKPRNENNSQENRARNRRVEIDLLILK</sequence>
<dbReference type="Gene3D" id="1.25.40.590">
    <property type="entry name" value="Type IV / VI secretion system, DotU"/>
    <property type="match status" value="1"/>
</dbReference>
<dbReference type="Gene3D" id="3.30.1330.60">
    <property type="entry name" value="OmpA-like domain"/>
    <property type="match status" value="1"/>
</dbReference>
<dbReference type="NCBIfam" id="TIGR03349">
    <property type="entry name" value="IV_VI_DotU"/>
    <property type="match status" value="1"/>
</dbReference>
<keyword evidence="1 3" id="KW-0472">Membrane</keyword>
<keyword evidence="6" id="KW-1185">Reference proteome</keyword>
<keyword evidence="3" id="KW-0812">Transmembrane</keyword>
<dbReference type="EMBL" id="LDOT01000027">
    <property type="protein sequence ID" value="KLV03730.1"/>
    <property type="molecule type" value="Genomic_DNA"/>
</dbReference>
<dbReference type="Proteomes" id="UP000036097">
    <property type="component" value="Unassembled WGS sequence"/>
</dbReference>
<evidence type="ECO:0000256" key="1">
    <source>
        <dbReference type="PROSITE-ProRule" id="PRU00473"/>
    </source>
</evidence>
<dbReference type="RefSeq" id="WP_047880316.1">
    <property type="nucleotide sequence ID" value="NZ_LDOT01000027.1"/>
</dbReference>
<dbReference type="STRING" id="1195763.ABT56_18155"/>
<dbReference type="PATRIC" id="fig|1195763.3.peg.3878"/>
<protein>
    <submittedName>
        <fullName evidence="5">Type IV secretion protein DotU</fullName>
    </submittedName>
</protein>
<keyword evidence="3" id="KW-1133">Transmembrane helix</keyword>
<dbReference type="NCBIfam" id="NF038228">
    <property type="entry name" value="IcmH_DotU_IVB"/>
    <property type="match status" value="1"/>
</dbReference>
<evidence type="ECO:0000259" key="4">
    <source>
        <dbReference type="PROSITE" id="PS51123"/>
    </source>
</evidence>
<evidence type="ECO:0000256" key="2">
    <source>
        <dbReference type="SAM" id="MobiDB-lite"/>
    </source>
</evidence>
<dbReference type="InterPro" id="IPR038522">
    <property type="entry name" value="T4/T6SS_DotU_sf"/>
</dbReference>
<dbReference type="NCBIfam" id="TIGR03350">
    <property type="entry name" value="type_VI_ompA"/>
    <property type="match status" value="1"/>
</dbReference>
<dbReference type="InterPro" id="IPR017733">
    <property type="entry name" value="OmpA-like_dom_proteobacteria"/>
</dbReference>
<dbReference type="PROSITE" id="PS51123">
    <property type="entry name" value="OMPA_2"/>
    <property type="match status" value="1"/>
</dbReference>
<name>A0A0J1GVM3_9GAMM</name>
<reference evidence="5 6" key="1">
    <citation type="submission" date="2015-05" db="EMBL/GenBank/DDBJ databases">
        <title>Photobacterium galathea sp. nov.</title>
        <authorList>
            <person name="Machado H."/>
            <person name="Gram L."/>
        </authorList>
    </citation>
    <scope>NUCLEOTIDE SEQUENCE [LARGE SCALE GENOMIC DNA]</scope>
    <source>
        <strain evidence="5 6">CGMCC 1.12159</strain>
    </source>
</reference>
<dbReference type="PANTHER" id="PTHR38033">
    <property type="entry name" value="MEMBRANE PROTEIN-RELATED"/>
    <property type="match status" value="1"/>
</dbReference>
<evidence type="ECO:0000256" key="3">
    <source>
        <dbReference type="SAM" id="Phobius"/>
    </source>
</evidence>
<evidence type="ECO:0000313" key="6">
    <source>
        <dbReference type="Proteomes" id="UP000036097"/>
    </source>
</evidence>
<proteinExistence type="predicted"/>
<feature type="transmembrane region" description="Helical" evidence="3">
    <location>
        <begin position="236"/>
        <end position="256"/>
    </location>
</feature>
<dbReference type="SUPFAM" id="SSF103088">
    <property type="entry name" value="OmpA-like"/>
    <property type="match status" value="1"/>
</dbReference>
<accession>A0A0J1GVM3</accession>